<sequence length="500" mass="54135">MTASTDAAPAAVPASLVHRYYFAMSVPFLIDLFTLVVYSALNEAPQVFLPSLAISALFLVGGVGLGAWLLIRPIRHFIEGRAVFADIEFQLSRLPRHSAFVIGVMYAPMMAVRLLSHRLDITFGATLQQVAWPDVIANLTVGTGFVVVLTFFMVAAYLDHLCQQLFRARGVNISHFKGRFSRKVAMALLFVTFSTMVLMIADVMSYSGDRLVREVTSDIATSAVGAIFMYYWVSEALTRPITRLDGGLRRVADNDYTVRLPVTSNDELGHAASRFNLMVEGLAEKAYLRDTFGKYVSETVATSILSNRGNTGRSIDTTAEATLMFTDIAGFTSLSESLEPTDVAEVLNAYLRTVVPVIQRHGGIVNNFIGDGLFASFNLPRPLANHAAAAIAAALDIQAALAEARFAHGQVLHTRIGLNTGPVIGVTIGTDNRLSYTLLGDAVNVASRIEQLNKKFGTRILAAESTVVAAGAQGFCERLGTTDVRGHHDGVVVYRVGLPQ</sequence>
<dbReference type="CDD" id="cd07302">
    <property type="entry name" value="CHD"/>
    <property type="match status" value="1"/>
</dbReference>
<dbReference type="SMART" id="SM00044">
    <property type="entry name" value="CYCc"/>
    <property type="match status" value="1"/>
</dbReference>
<dbReference type="EMBL" id="JAHOPB010000001">
    <property type="protein sequence ID" value="MBU8874878.1"/>
    <property type="molecule type" value="Genomic_DNA"/>
</dbReference>
<feature type="transmembrane region" description="Helical" evidence="1">
    <location>
        <begin position="20"/>
        <end position="41"/>
    </location>
</feature>
<dbReference type="PROSITE" id="PS50885">
    <property type="entry name" value="HAMP"/>
    <property type="match status" value="1"/>
</dbReference>
<evidence type="ECO:0000313" key="5">
    <source>
        <dbReference type="Proteomes" id="UP000727907"/>
    </source>
</evidence>
<evidence type="ECO:0000256" key="1">
    <source>
        <dbReference type="SAM" id="Phobius"/>
    </source>
</evidence>
<feature type="transmembrane region" description="Helical" evidence="1">
    <location>
        <begin position="98"/>
        <end position="115"/>
    </location>
</feature>
<keyword evidence="1" id="KW-0812">Transmembrane</keyword>
<keyword evidence="5" id="KW-1185">Reference proteome</keyword>
<dbReference type="InterPro" id="IPR001054">
    <property type="entry name" value="A/G_cyclase"/>
</dbReference>
<feature type="domain" description="HAMP" evidence="3">
    <location>
        <begin position="235"/>
        <end position="287"/>
    </location>
</feature>
<gene>
    <name evidence="4" type="ORF">KQ910_13965</name>
</gene>
<feature type="transmembrane region" description="Helical" evidence="1">
    <location>
        <begin position="47"/>
        <end position="71"/>
    </location>
</feature>
<dbReference type="Pfam" id="PF00672">
    <property type="entry name" value="HAMP"/>
    <property type="match status" value="1"/>
</dbReference>
<protein>
    <submittedName>
        <fullName evidence="4">Adenylate/guanylate cyclase domain-containing protein</fullName>
    </submittedName>
</protein>
<keyword evidence="1" id="KW-1133">Transmembrane helix</keyword>
<keyword evidence="1" id="KW-0472">Membrane</keyword>
<dbReference type="PROSITE" id="PS50125">
    <property type="entry name" value="GUANYLATE_CYCLASE_2"/>
    <property type="match status" value="1"/>
</dbReference>
<feature type="transmembrane region" description="Helical" evidence="1">
    <location>
        <begin position="135"/>
        <end position="158"/>
    </location>
</feature>
<evidence type="ECO:0000313" key="4">
    <source>
        <dbReference type="EMBL" id="MBU8874878.1"/>
    </source>
</evidence>
<dbReference type="InterPro" id="IPR050697">
    <property type="entry name" value="Adenylyl/Guanylyl_Cyclase_3/4"/>
</dbReference>
<reference evidence="4 5" key="1">
    <citation type="submission" date="2021-06" db="EMBL/GenBank/DDBJ databases">
        <authorList>
            <person name="Lee D.H."/>
        </authorList>
    </citation>
    <scope>NUCLEOTIDE SEQUENCE [LARGE SCALE GENOMIC DNA]</scope>
    <source>
        <strain evidence="4 5">MMS21-HV4-11</strain>
    </source>
</reference>
<comment type="caution">
    <text evidence="4">The sequence shown here is derived from an EMBL/GenBank/DDBJ whole genome shotgun (WGS) entry which is preliminary data.</text>
</comment>
<organism evidence="4 5">
    <name type="scientific">Reyranella humidisoli</name>
    <dbReference type="NCBI Taxonomy" id="2849149"/>
    <lineage>
        <taxon>Bacteria</taxon>
        <taxon>Pseudomonadati</taxon>
        <taxon>Pseudomonadota</taxon>
        <taxon>Alphaproteobacteria</taxon>
        <taxon>Hyphomicrobiales</taxon>
        <taxon>Reyranellaceae</taxon>
        <taxon>Reyranella</taxon>
    </lineage>
</organism>
<name>A0ABS6INT9_9HYPH</name>
<proteinExistence type="predicted"/>
<dbReference type="RefSeq" id="WP_216961188.1">
    <property type="nucleotide sequence ID" value="NZ_JAHOPB010000001.1"/>
</dbReference>
<dbReference type="PANTHER" id="PTHR43081:SF1">
    <property type="entry name" value="ADENYLATE CYCLASE, TERMINAL-DIFFERENTIATION SPECIFIC"/>
    <property type="match status" value="1"/>
</dbReference>
<evidence type="ECO:0000259" key="2">
    <source>
        <dbReference type="PROSITE" id="PS50125"/>
    </source>
</evidence>
<accession>A0ABS6INT9</accession>
<evidence type="ECO:0000259" key="3">
    <source>
        <dbReference type="PROSITE" id="PS50885"/>
    </source>
</evidence>
<feature type="transmembrane region" description="Helical" evidence="1">
    <location>
        <begin position="184"/>
        <end position="203"/>
    </location>
</feature>
<feature type="domain" description="Guanylate cyclase" evidence="2">
    <location>
        <begin position="322"/>
        <end position="450"/>
    </location>
</feature>
<dbReference type="PANTHER" id="PTHR43081">
    <property type="entry name" value="ADENYLATE CYCLASE, TERMINAL-DIFFERENTIATION SPECIFIC-RELATED"/>
    <property type="match status" value="1"/>
</dbReference>
<dbReference type="Proteomes" id="UP000727907">
    <property type="component" value="Unassembled WGS sequence"/>
</dbReference>
<dbReference type="InterPro" id="IPR003660">
    <property type="entry name" value="HAMP_dom"/>
</dbReference>
<dbReference type="SMART" id="SM00304">
    <property type="entry name" value="HAMP"/>
    <property type="match status" value="1"/>
</dbReference>
<dbReference type="Pfam" id="PF00211">
    <property type="entry name" value="Guanylate_cyc"/>
    <property type="match status" value="1"/>
</dbReference>
<dbReference type="CDD" id="cd06225">
    <property type="entry name" value="HAMP"/>
    <property type="match status" value="1"/>
</dbReference>